<evidence type="ECO:0000256" key="1">
    <source>
        <dbReference type="ARBA" id="ARBA00001052"/>
    </source>
</evidence>
<dbReference type="GO" id="GO:0046654">
    <property type="term" value="P:tetrahydrofolate biosynthetic process"/>
    <property type="evidence" value="ECO:0007669"/>
    <property type="project" value="UniProtKB-UniRule"/>
</dbReference>
<dbReference type="Pfam" id="PF01227">
    <property type="entry name" value="GTP_cyclohydroI"/>
    <property type="match status" value="1"/>
</dbReference>
<evidence type="ECO:0000256" key="3">
    <source>
        <dbReference type="ARBA" id="ARBA00022563"/>
    </source>
</evidence>
<accession>A0A0R2BKQ5</accession>
<evidence type="ECO:0000256" key="2">
    <source>
        <dbReference type="ARBA" id="ARBA00005080"/>
    </source>
</evidence>
<dbReference type="NCBIfam" id="NF006825">
    <property type="entry name" value="PRK09347.1-2"/>
    <property type="match status" value="1"/>
</dbReference>
<dbReference type="AlphaFoldDB" id="A0A0R2BKQ5"/>
<evidence type="ECO:0000313" key="8">
    <source>
        <dbReference type="EMBL" id="KRM78388.1"/>
    </source>
</evidence>
<feature type="binding site" evidence="6">
    <location>
        <position position="115"/>
    </location>
    <ligand>
        <name>Zn(2+)</name>
        <dbReference type="ChEBI" id="CHEBI:29105"/>
    </ligand>
</feature>
<evidence type="ECO:0000256" key="6">
    <source>
        <dbReference type="HAMAP-Rule" id="MF_00223"/>
    </source>
</evidence>
<dbReference type="STRING" id="1423738.FC84_GL000921"/>
<keyword evidence="9" id="KW-1185">Reference proteome</keyword>
<dbReference type="PANTHER" id="PTHR11109">
    <property type="entry name" value="GTP CYCLOHYDROLASE I"/>
    <property type="match status" value="1"/>
</dbReference>
<dbReference type="GO" id="GO:0003934">
    <property type="term" value="F:GTP cyclohydrolase I activity"/>
    <property type="evidence" value="ECO:0007669"/>
    <property type="project" value="UniProtKB-UniRule"/>
</dbReference>
<proteinExistence type="inferred from homology"/>
<dbReference type="FunFam" id="3.30.1130.10:FF:000001">
    <property type="entry name" value="GTP cyclohydrolase 1"/>
    <property type="match status" value="1"/>
</dbReference>
<dbReference type="GO" id="GO:0006729">
    <property type="term" value="P:tetrahydrobiopterin biosynthetic process"/>
    <property type="evidence" value="ECO:0007669"/>
    <property type="project" value="TreeGrafter"/>
</dbReference>
<feature type="binding site" evidence="6">
    <location>
        <position position="112"/>
    </location>
    <ligand>
        <name>Zn(2+)</name>
        <dbReference type="ChEBI" id="CHEBI:29105"/>
    </ligand>
</feature>
<comment type="similarity">
    <text evidence="6">Belongs to the GTP cyclohydrolase I family.</text>
</comment>
<dbReference type="Proteomes" id="UP000051813">
    <property type="component" value="Unassembled WGS sequence"/>
</dbReference>
<dbReference type="HAMAP" id="MF_00223">
    <property type="entry name" value="FolE"/>
    <property type="match status" value="1"/>
</dbReference>
<dbReference type="EC" id="3.5.4.16" evidence="6"/>
<dbReference type="UniPathway" id="UPA00848">
    <property type="reaction ID" value="UER00151"/>
</dbReference>
<feature type="binding site" evidence="6">
    <location>
        <position position="183"/>
    </location>
    <ligand>
        <name>Zn(2+)</name>
        <dbReference type="ChEBI" id="CHEBI:29105"/>
    </ligand>
</feature>
<evidence type="ECO:0000256" key="4">
    <source>
        <dbReference type="ARBA" id="ARBA00022801"/>
    </source>
</evidence>
<dbReference type="PANTHER" id="PTHR11109:SF7">
    <property type="entry name" value="GTP CYCLOHYDROLASE 1"/>
    <property type="match status" value="1"/>
</dbReference>
<dbReference type="GO" id="GO:0006730">
    <property type="term" value="P:one-carbon metabolic process"/>
    <property type="evidence" value="ECO:0007669"/>
    <property type="project" value="UniProtKB-UniRule"/>
</dbReference>
<dbReference type="InterPro" id="IPR020602">
    <property type="entry name" value="GTP_CycHdrlase_I_dom"/>
</dbReference>
<dbReference type="Gene3D" id="1.10.286.10">
    <property type="match status" value="1"/>
</dbReference>
<comment type="caution">
    <text evidence="8">The sequence shown here is derived from an EMBL/GenBank/DDBJ whole genome shotgun (WGS) entry which is preliminary data.</text>
</comment>
<dbReference type="NCBIfam" id="NF006826">
    <property type="entry name" value="PRK09347.1-3"/>
    <property type="match status" value="1"/>
</dbReference>
<evidence type="ECO:0000313" key="9">
    <source>
        <dbReference type="Proteomes" id="UP000051813"/>
    </source>
</evidence>
<dbReference type="InterPro" id="IPR001474">
    <property type="entry name" value="GTP_CycHdrlase_I"/>
</dbReference>
<dbReference type="GO" id="GO:0008270">
    <property type="term" value="F:zinc ion binding"/>
    <property type="evidence" value="ECO:0007669"/>
    <property type="project" value="UniProtKB-UniRule"/>
</dbReference>
<sequence>MTLSFEKNATEHYDLDHLLTTYFPELINQPTELATKKTTVNEIELALQKLIALCGEDPQQADLAETPFRVIKAFLEYTAGYREDPTAHLEKVFDIQQNDPIIVKDIEFYSMCEHHFAPFFGVAHVAYLPDQKVTGLSKIARVVEGYARRFQVQERLTNQIADAIDTVLQPKGVMVAIEAKHLCVSSRGAKKEQAQTFTLASRGAYIKDSQLRSEFMAAIK</sequence>
<keyword evidence="5 6" id="KW-0342">GTP-binding</keyword>
<gene>
    <name evidence="6" type="primary">folE</name>
    <name evidence="8" type="ORF">FC84_GL000921</name>
</gene>
<dbReference type="PROSITE" id="PS00859">
    <property type="entry name" value="GTP_CYCLOHYDROL_1_1"/>
    <property type="match status" value="1"/>
</dbReference>
<keyword evidence="6" id="KW-0547">Nucleotide-binding</keyword>
<reference evidence="8 9" key="1">
    <citation type="journal article" date="2015" name="Genome Announc.">
        <title>Expanding the biotechnology potential of lactobacilli through comparative genomics of 213 strains and associated genera.</title>
        <authorList>
            <person name="Sun Z."/>
            <person name="Harris H.M."/>
            <person name="McCann A."/>
            <person name="Guo C."/>
            <person name="Argimon S."/>
            <person name="Zhang W."/>
            <person name="Yang X."/>
            <person name="Jeffery I.B."/>
            <person name="Cooney J.C."/>
            <person name="Kagawa T.F."/>
            <person name="Liu W."/>
            <person name="Song Y."/>
            <person name="Salvetti E."/>
            <person name="Wrobel A."/>
            <person name="Rasinkangas P."/>
            <person name="Parkhill J."/>
            <person name="Rea M.C."/>
            <person name="O'Sullivan O."/>
            <person name="Ritari J."/>
            <person name="Douillard F.P."/>
            <person name="Paul Ross R."/>
            <person name="Yang R."/>
            <person name="Briner A.E."/>
            <person name="Felis G.E."/>
            <person name="de Vos W.M."/>
            <person name="Barrangou R."/>
            <person name="Klaenhammer T.R."/>
            <person name="Caufield P.W."/>
            <person name="Cui Y."/>
            <person name="Zhang H."/>
            <person name="O'Toole P.W."/>
        </authorList>
    </citation>
    <scope>NUCLEOTIDE SEQUENCE [LARGE SCALE GENOMIC DNA]</scope>
    <source>
        <strain evidence="8 9">DSM 20335</strain>
    </source>
</reference>
<evidence type="ECO:0000259" key="7">
    <source>
        <dbReference type="Pfam" id="PF01227"/>
    </source>
</evidence>
<dbReference type="PATRIC" id="fig|1423738.3.peg.930"/>
<dbReference type="GO" id="GO:0005525">
    <property type="term" value="F:GTP binding"/>
    <property type="evidence" value="ECO:0007669"/>
    <property type="project" value="UniProtKB-KW"/>
</dbReference>
<dbReference type="InterPro" id="IPR018234">
    <property type="entry name" value="GTP_CycHdrlase_I_CS"/>
</dbReference>
<dbReference type="SUPFAM" id="SSF55620">
    <property type="entry name" value="Tetrahydrobiopterin biosynthesis enzymes-like"/>
    <property type="match status" value="1"/>
</dbReference>
<dbReference type="EMBL" id="AYYK01000018">
    <property type="protein sequence ID" value="KRM78388.1"/>
    <property type="molecule type" value="Genomic_DNA"/>
</dbReference>
<dbReference type="NCBIfam" id="TIGR00063">
    <property type="entry name" value="folE"/>
    <property type="match status" value="1"/>
</dbReference>
<dbReference type="InterPro" id="IPR043134">
    <property type="entry name" value="GTP-CH-I_N"/>
</dbReference>
<dbReference type="GO" id="GO:0005737">
    <property type="term" value="C:cytoplasm"/>
    <property type="evidence" value="ECO:0007669"/>
    <property type="project" value="TreeGrafter"/>
</dbReference>
<dbReference type="Gene3D" id="3.30.1130.10">
    <property type="match status" value="1"/>
</dbReference>
<evidence type="ECO:0000256" key="5">
    <source>
        <dbReference type="ARBA" id="ARBA00023134"/>
    </source>
</evidence>
<dbReference type="PROSITE" id="PS00860">
    <property type="entry name" value="GTP_CYCLOHYDROL_1_2"/>
    <property type="match status" value="1"/>
</dbReference>
<comment type="pathway">
    <text evidence="2 6">Cofactor biosynthesis; 7,8-dihydroneopterin triphosphate biosynthesis; 7,8-dihydroneopterin triphosphate from GTP: step 1/1.</text>
</comment>
<dbReference type="InterPro" id="IPR043133">
    <property type="entry name" value="GTP-CH-I_C/QueF"/>
</dbReference>
<keyword evidence="3 6" id="KW-0554">One-carbon metabolism</keyword>
<feature type="domain" description="GTP cyclohydrolase I" evidence="7">
    <location>
        <begin position="44"/>
        <end position="219"/>
    </location>
</feature>
<keyword evidence="6" id="KW-0862">Zinc</keyword>
<keyword evidence="6" id="KW-0479">Metal-binding</keyword>
<name>A0A0R2BKQ5_9LACO</name>
<comment type="catalytic activity">
    <reaction evidence="1 6">
        <text>GTP + H2O = 7,8-dihydroneopterin 3'-triphosphate + formate + H(+)</text>
        <dbReference type="Rhea" id="RHEA:17473"/>
        <dbReference type="ChEBI" id="CHEBI:15377"/>
        <dbReference type="ChEBI" id="CHEBI:15378"/>
        <dbReference type="ChEBI" id="CHEBI:15740"/>
        <dbReference type="ChEBI" id="CHEBI:37565"/>
        <dbReference type="ChEBI" id="CHEBI:58462"/>
        <dbReference type="EC" id="3.5.4.16"/>
    </reaction>
</comment>
<keyword evidence="4 6" id="KW-0378">Hydrolase</keyword>
<organism evidence="8 9">
    <name type="scientific">Lapidilactobacillus dextrinicus DSM 20335</name>
    <dbReference type="NCBI Taxonomy" id="1423738"/>
    <lineage>
        <taxon>Bacteria</taxon>
        <taxon>Bacillati</taxon>
        <taxon>Bacillota</taxon>
        <taxon>Bacilli</taxon>
        <taxon>Lactobacillales</taxon>
        <taxon>Lactobacillaceae</taxon>
        <taxon>Lapidilactobacillus</taxon>
    </lineage>
</organism>
<comment type="subunit">
    <text evidence="6">Homopolymer.</text>
</comment>
<protein>
    <recommendedName>
        <fullName evidence="6">GTP cyclohydrolase 1</fullName>
        <ecNumber evidence="6">3.5.4.16</ecNumber>
    </recommendedName>
    <alternativeName>
        <fullName evidence="6">GTP cyclohydrolase I</fullName>
        <shortName evidence="6">GTP-CH-I</shortName>
    </alternativeName>
</protein>